<dbReference type="GO" id="GO:0006265">
    <property type="term" value="P:DNA topological change"/>
    <property type="evidence" value="ECO:0007669"/>
    <property type="project" value="InterPro"/>
</dbReference>
<dbReference type="Gene3D" id="3.30.565.10">
    <property type="entry name" value="Histidine kinase-like ATPase, C-terminal domain"/>
    <property type="match status" value="1"/>
</dbReference>
<dbReference type="GO" id="GO:0046872">
    <property type="term" value="F:metal ion binding"/>
    <property type="evidence" value="ECO:0007669"/>
    <property type="project" value="UniProtKB-KW"/>
</dbReference>
<dbReference type="Proteomes" id="UP000000528">
    <property type="component" value="Chromosome"/>
</dbReference>
<gene>
    <name evidence="11" type="ordered locus">MYPU_3720</name>
</gene>
<sequence>MSKYTVDDLKMLKGLEAVRKRPGMYIGSTDINGLHHLVWEIFDNAVDEALAGYASIIKVSLTKNQSIRVEDNGRGIPVEKHSSGKSGVELVFTELHAGGKFSEGAYRTSGGLHGVGSSVVNALSKELTVSVFKDGFEYRTKFENGDTIVEKTHKVGPSNKKGTIVEFLPNYEIFKRAQFLPETISERLREASFLIPNLKIVFYDENQNLRETFNYENGIEAFVDFINNGKKTLNKVVSFSETKKNIELSCAFQYNDDYSETIISFVNNVKTRDGGTHEAAFKSAFTKTLNDYAIEKKILKGGKTFEGSDFREGLTAIISLKIPESILEFVGQTKDKLGTIEAKNVVEEIVSQNLKYWLNEKKQEAEKVFNKFKKAYEARIAARKARNEARTLKSKMKETKILSGKLTPAQSKNPKENEIFLVEGDSAGGSAKSGRNRRFQAILPLRGKVINTEKSRLIDILKNEEISTIINALNTGVGEDFEIKNLKYHKIIIMTDADTDGAHIQVLLLTFFFRYMHELIEKGMVYVALPPLFKVTFKNDKKNKIAYAWDENELKEIVKNKSVEIQRYKGLGEMNADQLWETTMNPETRSLVKITIQDAAIVERRVSTLMGENVEIRKEWINKNVKFTLEDDFQISTGELSE</sequence>
<dbReference type="Pfam" id="PF00986">
    <property type="entry name" value="DNA_gyraseB_C"/>
    <property type="match status" value="1"/>
</dbReference>
<dbReference type="NCBIfam" id="NF004189">
    <property type="entry name" value="PRK05644.1"/>
    <property type="match status" value="1"/>
</dbReference>
<dbReference type="InterPro" id="IPR003594">
    <property type="entry name" value="HATPase_dom"/>
</dbReference>
<dbReference type="InterPro" id="IPR014721">
    <property type="entry name" value="Ribsml_uS5_D2-typ_fold_subgr"/>
</dbReference>
<dbReference type="KEGG" id="mpu:MYPU_3720"/>
<keyword evidence="4" id="KW-0479">Metal-binding</keyword>
<dbReference type="PRINTS" id="PR00418">
    <property type="entry name" value="TPI2FAMILY"/>
</dbReference>
<evidence type="ECO:0000259" key="10">
    <source>
        <dbReference type="PROSITE" id="PS50880"/>
    </source>
</evidence>
<dbReference type="InterPro" id="IPR013760">
    <property type="entry name" value="Topo_IIA-like_dom_sf"/>
</dbReference>
<name>Q98QI9_MYCPU</name>
<reference evidence="11 12" key="1">
    <citation type="journal article" date="2001" name="Nucleic Acids Res.">
        <title>The complete genome sequence of the murine respiratory pathogen Mycoplasma pulmonis.</title>
        <authorList>
            <person name="Chambaud I."/>
            <person name="Heilig R."/>
            <person name="Ferris S."/>
            <person name="Barbe V."/>
            <person name="Samson D."/>
            <person name="Galisson F."/>
            <person name="Moszer I."/>
            <person name="Dybvig K."/>
            <person name="Wroblewski H."/>
            <person name="Viari A."/>
            <person name="Rocha E.P.C."/>
            <person name="Blanchard A."/>
        </authorList>
    </citation>
    <scope>NUCLEOTIDE SEQUENCE [LARGE SCALE GENOMIC DNA]</scope>
    <source>
        <strain evidence="11 12">UAB CTIP</strain>
    </source>
</reference>
<dbReference type="InterPro" id="IPR020568">
    <property type="entry name" value="Ribosomal_Su5_D2-typ_SF"/>
</dbReference>
<proteinExistence type="predicted"/>
<dbReference type="Gene3D" id="3.40.50.670">
    <property type="match status" value="1"/>
</dbReference>
<dbReference type="FunFam" id="3.40.50.670:FF:000002">
    <property type="entry name" value="DNA gyrase subunit B"/>
    <property type="match status" value="1"/>
</dbReference>
<evidence type="ECO:0000256" key="6">
    <source>
        <dbReference type="ARBA" id="ARBA00022840"/>
    </source>
</evidence>
<dbReference type="BioCyc" id="MPUL272635:G1GT6-379-MONOMER"/>
<keyword evidence="9 11" id="KW-0413">Isomerase</keyword>
<evidence type="ECO:0000313" key="12">
    <source>
        <dbReference type="Proteomes" id="UP000000528"/>
    </source>
</evidence>
<keyword evidence="6" id="KW-0067">ATP-binding</keyword>
<keyword evidence="12" id="KW-1185">Reference proteome</keyword>
<dbReference type="PROSITE" id="PS50880">
    <property type="entry name" value="TOPRIM"/>
    <property type="match status" value="1"/>
</dbReference>
<accession>Q98QI9</accession>
<comment type="catalytic activity">
    <reaction evidence="1">
        <text>ATP-dependent breakage, passage and rejoining of double-stranded DNA.</text>
        <dbReference type="EC" id="5.6.2.2"/>
    </reaction>
</comment>
<dbReference type="SUPFAM" id="SSF54211">
    <property type="entry name" value="Ribosomal protein S5 domain 2-like"/>
    <property type="match status" value="1"/>
</dbReference>
<dbReference type="RefSeq" id="WP_010925176.1">
    <property type="nucleotide sequence ID" value="NC_002771.1"/>
</dbReference>
<dbReference type="Pfam" id="PF02518">
    <property type="entry name" value="HATPase_c"/>
    <property type="match status" value="1"/>
</dbReference>
<keyword evidence="5" id="KW-0547">Nucleotide-binding</keyword>
<dbReference type="InterPro" id="IPR036890">
    <property type="entry name" value="HATPase_C_sf"/>
</dbReference>
<comment type="cofactor">
    <cofactor evidence="2">
        <name>Mg(2+)</name>
        <dbReference type="ChEBI" id="CHEBI:18420"/>
    </cofactor>
</comment>
<evidence type="ECO:0000256" key="8">
    <source>
        <dbReference type="ARBA" id="ARBA00023125"/>
    </source>
</evidence>
<dbReference type="PRINTS" id="PR01159">
    <property type="entry name" value="DNAGYRASEB"/>
</dbReference>
<dbReference type="SMART" id="SM00387">
    <property type="entry name" value="HATPase_c"/>
    <property type="match status" value="1"/>
</dbReference>
<dbReference type="NCBIfam" id="TIGR01058">
    <property type="entry name" value="parE_Gpos"/>
    <property type="match status" value="1"/>
</dbReference>
<dbReference type="STRING" id="272635.gene:17576972"/>
<dbReference type="InterPro" id="IPR000565">
    <property type="entry name" value="Topo_IIA_B"/>
</dbReference>
<dbReference type="GO" id="GO:0005694">
    <property type="term" value="C:chromosome"/>
    <property type="evidence" value="ECO:0007669"/>
    <property type="project" value="InterPro"/>
</dbReference>
<dbReference type="InterPro" id="IPR013759">
    <property type="entry name" value="Topo_IIA_B_C"/>
</dbReference>
<feature type="domain" description="Toprim" evidence="10">
    <location>
        <begin position="417"/>
        <end position="531"/>
    </location>
</feature>
<evidence type="ECO:0000256" key="7">
    <source>
        <dbReference type="ARBA" id="ARBA00022842"/>
    </source>
</evidence>
<dbReference type="InterPro" id="IPR013506">
    <property type="entry name" value="Topo_IIA_bsu_dom2"/>
</dbReference>
<dbReference type="InterPro" id="IPR002288">
    <property type="entry name" value="DNA_gyrase_B_C"/>
</dbReference>
<dbReference type="GO" id="GO:0005524">
    <property type="term" value="F:ATP binding"/>
    <property type="evidence" value="ECO:0007669"/>
    <property type="project" value="UniProtKB-KW"/>
</dbReference>
<dbReference type="InterPro" id="IPR001241">
    <property type="entry name" value="Topo_IIA"/>
</dbReference>
<dbReference type="InterPro" id="IPR018522">
    <property type="entry name" value="TopoIIA_CS"/>
</dbReference>
<dbReference type="PIR" id="D90558">
    <property type="entry name" value="D90558"/>
</dbReference>
<evidence type="ECO:0000256" key="3">
    <source>
        <dbReference type="ARBA" id="ARBA00012895"/>
    </source>
</evidence>
<dbReference type="GO" id="GO:0003677">
    <property type="term" value="F:DNA binding"/>
    <property type="evidence" value="ECO:0007669"/>
    <property type="project" value="UniProtKB-KW"/>
</dbReference>
<dbReference type="Pfam" id="PF00204">
    <property type="entry name" value="DNA_gyraseB"/>
    <property type="match status" value="1"/>
</dbReference>
<dbReference type="PANTHER" id="PTHR45866">
    <property type="entry name" value="DNA GYRASE/TOPOISOMERASE SUBUNIT B"/>
    <property type="match status" value="1"/>
</dbReference>
<dbReference type="CDD" id="cd16928">
    <property type="entry name" value="HATPase_GyrB-like"/>
    <property type="match status" value="1"/>
</dbReference>
<dbReference type="HOGENOM" id="CLU_006146_1_2_14"/>
<evidence type="ECO:0000256" key="1">
    <source>
        <dbReference type="ARBA" id="ARBA00000185"/>
    </source>
</evidence>
<dbReference type="PROSITE" id="PS00177">
    <property type="entry name" value="TOPOISOMERASE_II"/>
    <property type="match status" value="1"/>
</dbReference>
<dbReference type="Gene3D" id="3.30.230.10">
    <property type="match status" value="1"/>
</dbReference>
<evidence type="ECO:0000313" key="11">
    <source>
        <dbReference type="EMBL" id="CAC13545.1"/>
    </source>
</evidence>
<dbReference type="EC" id="5.6.2.2" evidence="3"/>
<evidence type="ECO:0000256" key="5">
    <source>
        <dbReference type="ARBA" id="ARBA00022741"/>
    </source>
</evidence>
<protein>
    <recommendedName>
        <fullName evidence="3">DNA topoisomerase (ATP-hydrolyzing)</fullName>
        <ecNumber evidence="3">5.6.2.2</ecNumber>
    </recommendedName>
</protein>
<dbReference type="InterPro" id="IPR006171">
    <property type="entry name" value="TOPRIM_dom"/>
</dbReference>
<evidence type="ECO:0000256" key="9">
    <source>
        <dbReference type="ARBA" id="ARBA00023235"/>
    </source>
</evidence>
<dbReference type="SMART" id="SM00433">
    <property type="entry name" value="TOP2c"/>
    <property type="match status" value="1"/>
</dbReference>
<dbReference type="GO" id="GO:0034335">
    <property type="term" value="F:DNA negative supercoiling activity"/>
    <property type="evidence" value="ECO:0007669"/>
    <property type="project" value="UniProtKB-ARBA"/>
</dbReference>
<dbReference type="CDD" id="cd00822">
    <property type="entry name" value="TopoII_Trans_DNA_gyrase"/>
    <property type="match status" value="1"/>
</dbReference>
<keyword evidence="8" id="KW-0238">DNA-binding</keyword>
<dbReference type="AlphaFoldDB" id="Q98QI9"/>
<dbReference type="SUPFAM" id="SSF55874">
    <property type="entry name" value="ATPase domain of HSP90 chaperone/DNA topoisomerase II/histidine kinase"/>
    <property type="match status" value="1"/>
</dbReference>
<evidence type="ECO:0000256" key="4">
    <source>
        <dbReference type="ARBA" id="ARBA00022723"/>
    </source>
</evidence>
<dbReference type="eggNOG" id="COG0187">
    <property type="taxonomic scope" value="Bacteria"/>
</dbReference>
<dbReference type="SUPFAM" id="SSF56719">
    <property type="entry name" value="Type II DNA topoisomerase"/>
    <property type="match status" value="1"/>
</dbReference>
<dbReference type="InterPro" id="IPR005740">
    <property type="entry name" value="ParE_type2"/>
</dbReference>
<evidence type="ECO:0000256" key="2">
    <source>
        <dbReference type="ARBA" id="ARBA00001946"/>
    </source>
</evidence>
<dbReference type="Pfam" id="PF01751">
    <property type="entry name" value="Toprim"/>
    <property type="match status" value="1"/>
</dbReference>
<dbReference type="FunFam" id="3.30.565.10:FF:000002">
    <property type="entry name" value="DNA gyrase subunit B"/>
    <property type="match status" value="1"/>
</dbReference>
<keyword evidence="7" id="KW-0460">Magnesium</keyword>
<dbReference type="PANTHER" id="PTHR45866:SF12">
    <property type="entry name" value="DNA TOPOISOMERASE 4 SUBUNIT B"/>
    <property type="match status" value="1"/>
</dbReference>
<organism evidence="12">
    <name type="scientific">Mycoplasmopsis pulmonis (strain UAB CTIP)</name>
    <name type="common">Mycoplasma pulmonis</name>
    <dbReference type="NCBI Taxonomy" id="272635"/>
    <lineage>
        <taxon>Bacteria</taxon>
        <taxon>Bacillati</taxon>
        <taxon>Mycoplasmatota</taxon>
        <taxon>Mycoplasmoidales</taxon>
        <taxon>Metamycoplasmataceae</taxon>
        <taxon>Mycoplasmopsis</taxon>
    </lineage>
</organism>
<dbReference type="EMBL" id="AL445564">
    <property type="protein sequence ID" value="CAC13545.1"/>
    <property type="molecule type" value="Genomic_DNA"/>
</dbReference>